<evidence type="ECO:0000313" key="2">
    <source>
        <dbReference type="Proteomes" id="UP000284379"/>
    </source>
</evidence>
<dbReference type="GeneID" id="69504788"/>
<dbReference type="Proteomes" id="UP000284379">
    <property type="component" value="Unassembled WGS sequence"/>
</dbReference>
<accession>A0A413VTT0</accession>
<reference evidence="1 2" key="1">
    <citation type="submission" date="2018-08" db="EMBL/GenBank/DDBJ databases">
        <title>A genome reference for cultivated species of the human gut microbiota.</title>
        <authorList>
            <person name="Zou Y."/>
            <person name="Xue W."/>
            <person name="Luo G."/>
        </authorList>
    </citation>
    <scope>NUCLEOTIDE SEQUENCE [LARGE SCALE GENOMIC DNA]</scope>
    <source>
        <strain evidence="1 2">AM40-30BH</strain>
    </source>
</reference>
<dbReference type="Gene3D" id="2.60.40.3080">
    <property type="match status" value="1"/>
</dbReference>
<protein>
    <submittedName>
        <fullName evidence="1">DUF3244 domain-containing protein</fullName>
    </submittedName>
</protein>
<dbReference type="EMBL" id="QSGO01000003">
    <property type="protein sequence ID" value="RHB37026.1"/>
    <property type="molecule type" value="Genomic_DNA"/>
</dbReference>
<dbReference type="RefSeq" id="WP_002558963.1">
    <property type="nucleotide sequence ID" value="NZ_CABJFV010000003.1"/>
</dbReference>
<gene>
    <name evidence="1" type="ORF">DW888_05610</name>
</gene>
<evidence type="ECO:0000313" key="1">
    <source>
        <dbReference type="EMBL" id="RHB37026.1"/>
    </source>
</evidence>
<dbReference type="AlphaFoldDB" id="A0A413VTT0"/>
<comment type="caution">
    <text evidence="1">The sequence shown here is derived from an EMBL/GenBank/DDBJ whole genome shotgun (WGS) entry which is preliminary data.</text>
</comment>
<sequence length="124" mass="14187">MKTKFLLLFFITLAISGIVLGETLNKGIRIELKHHLRKDHRSVIEQPFQVFLNTPLISIEQDPSLSDELFYTVRIKDVNTGKIMETLTTAGTTYINISNLIPAEYNIEIDLESMLLYGTFVIQK</sequence>
<proteinExistence type="predicted"/>
<organism evidence="1 2">
    <name type="scientific">Bacteroides nordii</name>
    <dbReference type="NCBI Taxonomy" id="291645"/>
    <lineage>
        <taxon>Bacteria</taxon>
        <taxon>Pseudomonadati</taxon>
        <taxon>Bacteroidota</taxon>
        <taxon>Bacteroidia</taxon>
        <taxon>Bacteroidales</taxon>
        <taxon>Bacteroidaceae</taxon>
        <taxon>Bacteroides</taxon>
    </lineage>
</organism>
<name>A0A413VTT0_9BACE</name>